<dbReference type="EMBL" id="JAIWYP010000001">
    <property type="protein sequence ID" value="KAH3890680.1"/>
    <property type="molecule type" value="Genomic_DNA"/>
</dbReference>
<dbReference type="AlphaFoldDB" id="A0A9D4NAA1"/>
<comment type="caution">
    <text evidence="1">The sequence shown here is derived from an EMBL/GenBank/DDBJ whole genome shotgun (WGS) entry which is preliminary data.</text>
</comment>
<reference evidence="1" key="1">
    <citation type="journal article" date="2019" name="bioRxiv">
        <title>The Genome of the Zebra Mussel, Dreissena polymorpha: A Resource for Invasive Species Research.</title>
        <authorList>
            <person name="McCartney M.A."/>
            <person name="Auch B."/>
            <person name="Kono T."/>
            <person name="Mallez S."/>
            <person name="Zhang Y."/>
            <person name="Obille A."/>
            <person name="Becker A."/>
            <person name="Abrahante J.E."/>
            <person name="Garbe J."/>
            <person name="Badalamenti J.P."/>
            <person name="Herman A."/>
            <person name="Mangelson H."/>
            <person name="Liachko I."/>
            <person name="Sullivan S."/>
            <person name="Sone E.D."/>
            <person name="Koren S."/>
            <person name="Silverstein K.A.T."/>
            <person name="Beckman K.B."/>
            <person name="Gohl D.M."/>
        </authorList>
    </citation>
    <scope>NUCLEOTIDE SEQUENCE</scope>
    <source>
        <strain evidence="1">Duluth1</strain>
        <tissue evidence="1">Whole animal</tissue>
    </source>
</reference>
<dbReference type="Proteomes" id="UP000828390">
    <property type="component" value="Unassembled WGS sequence"/>
</dbReference>
<reference evidence="1" key="2">
    <citation type="submission" date="2020-11" db="EMBL/GenBank/DDBJ databases">
        <authorList>
            <person name="McCartney M.A."/>
            <person name="Auch B."/>
            <person name="Kono T."/>
            <person name="Mallez S."/>
            <person name="Becker A."/>
            <person name="Gohl D.M."/>
            <person name="Silverstein K.A.T."/>
            <person name="Koren S."/>
            <person name="Bechman K.B."/>
            <person name="Herman A."/>
            <person name="Abrahante J.E."/>
            <person name="Garbe J."/>
        </authorList>
    </citation>
    <scope>NUCLEOTIDE SEQUENCE</scope>
    <source>
        <strain evidence="1">Duluth1</strain>
        <tissue evidence="1">Whole animal</tissue>
    </source>
</reference>
<organism evidence="1 2">
    <name type="scientific">Dreissena polymorpha</name>
    <name type="common">Zebra mussel</name>
    <name type="synonym">Mytilus polymorpha</name>
    <dbReference type="NCBI Taxonomy" id="45954"/>
    <lineage>
        <taxon>Eukaryota</taxon>
        <taxon>Metazoa</taxon>
        <taxon>Spiralia</taxon>
        <taxon>Lophotrochozoa</taxon>
        <taxon>Mollusca</taxon>
        <taxon>Bivalvia</taxon>
        <taxon>Autobranchia</taxon>
        <taxon>Heteroconchia</taxon>
        <taxon>Euheterodonta</taxon>
        <taxon>Imparidentia</taxon>
        <taxon>Neoheterodontei</taxon>
        <taxon>Myida</taxon>
        <taxon>Dreissenoidea</taxon>
        <taxon>Dreissenidae</taxon>
        <taxon>Dreissena</taxon>
    </lineage>
</organism>
<evidence type="ECO:0000313" key="1">
    <source>
        <dbReference type="EMBL" id="KAH3890680.1"/>
    </source>
</evidence>
<protein>
    <submittedName>
        <fullName evidence="1">Uncharacterized protein</fullName>
    </submittedName>
</protein>
<gene>
    <name evidence="1" type="ORF">DPMN_014765</name>
</gene>
<proteinExistence type="predicted"/>
<sequence length="113" mass="13499">MFEVIEVKQEPRLCGDNAHMRQKDETQCNEYGNIAIKDRCERRTNELVGMNPVTDLVAPHVIYRNMDCAFCNDVGDFVFWQSEIVKAFYRYRVEAKVRESGERERERLSRYRE</sequence>
<keyword evidence="2" id="KW-1185">Reference proteome</keyword>
<accession>A0A9D4NAA1</accession>
<evidence type="ECO:0000313" key="2">
    <source>
        <dbReference type="Proteomes" id="UP000828390"/>
    </source>
</evidence>
<name>A0A9D4NAA1_DREPO</name>